<reference evidence="1 2" key="1">
    <citation type="journal article" date="2019" name="Sci. Rep.">
        <title>Nanopore sequencing improves the draft genome of the human pathogenic amoeba Naegleria fowleri.</title>
        <authorList>
            <person name="Liechti N."/>
            <person name="Schurch N."/>
            <person name="Bruggmann R."/>
            <person name="Wittwer M."/>
        </authorList>
    </citation>
    <scope>NUCLEOTIDE SEQUENCE [LARGE SCALE GENOMIC DNA]</scope>
    <source>
        <strain evidence="1 2">ATCC 30894</strain>
    </source>
</reference>
<dbReference type="VEuPathDB" id="AmoebaDB:NF0108840"/>
<dbReference type="RefSeq" id="XP_044559595.1">
    <property type="nucleotide sequence ID" value="XM_044709982.1"/>
</dbReference>
<gene>
    <name evidence="1" type="ORF">FDP41_006356</name>
</gene>
<dbReference type="Proteomes" id="UP000444721">
    <property type="component" value="Unassembled WGS sequence"/>
</dbReference>
<comment type="caution">
    <text evidence="1">The sequence shown here is derived from an EMBL/GenBank/DDBJ whole genome shotgun (WGS) entry which is preliminary data.</text>
</comment>
<sequence length="306" mass="34284">MRIGENSSFHADSCTLSGGEGVNLTLVTSDYSCFNVYTSPVFSLDYLMTSPNVKKETIGDLVKLTVPIALYYLDVIGSNNGGFFRAYEFTSSQAIYLTLTSSDLFIQRNLSIRSVHSEFVSARIFNRALDRTTQSSNNSSSVKCHTHFLRLLQHHKSKLHLPINDYRALTLFKATLKRNGILDNFIQYIPLKIDYTIVVAPSDKNYTSTSHVFSIASDWSPKTNFNTGEKVFAQVQNSSTLGNNHLVVNDAYLCCFKAFTPTISYNPSQGKYGCSQYNSGTMDVWKPIITSQIGNPELETQLYPYP</sequence>
<organism evidence="1 2">
    <name type="scientific">Naegleria fowleri</name>
    <name type="common">Brain eating amoeba</name>
    <dbReference type="NCBI Taxonomy" id="5763"/>
    <lineage>
        <taxon>Eukaryota</taxon>
        <taxon>Discoba</taxon>
        <taxon>Heterolobosea</taxon>
        <taxon>Tetramitia</taxon>
        <taxon>Eutetramitia</taxon>
        <taxon>Vahlkampfiidae</taxon>
        <taxon>Naegleria</taxon>
    </lineage>
</organism>
<name>A0A6A5BJ40_NAEFO</name>
<keyword evidence="2" id="KW-1185">Reference proteome</keyword>
<accession>A0A6A5BJ40</accession>
<evidence type="ECO:0000313" key="2">
    <source>
        <dbReference type="Proteomes" id="UP000444721"/>
    </source>
</evidence>
<dbReference type="VEuPathDB" id="AmoebaDB:FDP41_006356"/>
<dbReference type="VEuPathDB" id="AmoebaDB:NfTy_076410"/>
<proteinExistence type="predicted"/>
<protein>
    <submittedName>
        <fullName evidence="1">Uncharacterized protein</fullName>
    </submittedName>
</protein>
<dbReference type="AlphaFoldDB" id="A0A6A5BJ40"/>
<dbReference type="EMBL" id="VFQX01000051">
    <property type="protein sequence ID" value="KAF0974882.1"/>
    <property type="molecule type" value="Genomic_DNA"/>
</dbReference>
<dbReference type="GeneID" id="68113574"/>
<evidence type="ECO:0000313" key="1">
    <source>
        <dbReference type="EMBL" id="KAF0974882.1"/>
    </source>
</evidence>